<keyword evidence="5" id="KW-0804">Transcription</keyword>
<dbReference type="Gene3D" id="1.10.10.10">
    <property type="entry name" value="Winged helix-like DNA-binding domain superfamily/Winged helix DNA-binding domain"/>
    <property type="match status" value="1"/>
</dbReference>
<evidence type="ECO:0000313" key="9">
    <source>
        <dbReference type="EMBL" id="SHG57975.1"/>
    </source>
</evidence>
<evidence type="ECO:0000313" key="10">
    <source>
        <dbReference type="Proteomes" id="UP000190675"/>
    </source>
</evidence>
<dbReference type="PANTHER" id="PTHR48111:SF76">
    <property type="entry name" value="TWO-COMPONENT RESPONSE REGULATOR"/>
    <property type="match status" value="1"/>
</dbReference>
<evidence type="ECO:0000256" key="1">
    <source>
        <dbReference type="ARBA" id="ARBA00022553"/>
    </source>
</evidence>
<dbReference type="CDD" id="cd00383">
    <property type="entry name" value="trans_reg_C"/>
    <property type="match status" value="1"/>
</dbReference>
<dbReference type="EMBL" id="LT670818">
    <property type="protein sequence ID" value="SHG57975.1"/>
    <property type="molecule type" value="Genomic_DNA"/>
</dbReference>
<dbReference type="InterPro" id="IPR036388">
    <property type="entry name" value="WH-like_DNA-bd_sf"/>
</dbReference>
<dbReference type="FunFam" id="1.10.10.10:FF:000005">
    <property type="entry name" value="Two-component system response regulator"/>
    <property type="match status" value="1"/>
</dbReference>
<keyword evidence="2" id="KW-0902">Two-component regulatory system</keyword>
<feature type="region of interest" description="Disordered" evidence="7">
    <location>
        <begin position="1"/>
        <end position="50"/>
    </location>
</feature>
<dbReference type="GO" id="GO:0000156">
    <property type="term" value="F:phosphorelay response regulator activity"/>
    <property type="evidence" value="ECO:0007669"/>
    <property type="project" value="TreeGrafter"/>
</dbReference>
<protein>
    <submittedName>
        <fullName evidence="9">Transcriptional regulatory protein, C terminal</fullName>
    </submittedName>
</protein>
<accession>A0A1M5KZ34</accession>
<dbReference type="GO" id="GO:0032993">
    <property type="term" value="C:protein-DNA complex"/>
    <property type="evidence" value="ECO:0007669"/>
    <property type="project" value="TreeGrafter"/>
</dbReference>
<evidence type="ECO:0000256" key="4">
    <source>
        <dbReference type="ARBA" id="ARBA00023125"/>
    </source>
</evidence>
<dbReference type="InterPro" id="IPR016032">
    <property type="entry name" value="Sig_transdc_resp-reg_C-effctor"/>
</dbReference>
<dbReference type="PANTHER" id="PTHR48111">
    <property type="entry name" value="REGULATOR OF RPOS"/>
    <property type="match status" value="1"/>
</dbReference>
<feature type="domain" description="OmpR/PhoB-type" evidence="8">
    <location>
        <begin position="151"/>
        <end position="249"/>
    </location>
</feature>
<dbReference type="AlphaFoldDB" id="A0A1M5KZ34"/>
<evidence type="ECO:0000256" key="7">
    <source>
        <dbReference type="SAM" id="MobiDB-lite"/>
    </source>
</evidence>
<reference evidence="9 10" key="1">
    <citation type="submission" date="2016-11" db="EMBL/GenBank/DDBJ databases">
        <authorList>
            <person name="Jaros S."/>
            <person name="Januszkiewicz K."/>
            <person name="Wedrychowicz H."/>
        </authorList>
    </citation>
    <scope>NUCLEOTIDE SEQUENCE [LARGE SCALE GENOMIC DNA]</scope>
    <source>
        <strain evidence="9 10">GAS242</strain>
    </source>
</reference>
<dbReference type="InterPro" id="IPR001867">
    <property type="entry name" value="OmpR/PhoB-type_DNA-bd"/>
</dbReference>
<dbReference type="GO" id="GO:0005829">
    <property type="term" value="C:cytosol"/>
    <property type="evidence" value="ECO:0007669"/>
    <property type="project" value="TreeGrafter"/>
</dbReference>
<dbReference type="GO" id="GO:0000976">
    <property type="term" value="F:transcription cis-regulatory region binding"/>
    <property type="evidence" value="ECO:0007669"/>
    <property type="project" value="TreeGrafter"/>
</dbReference>
<sequence length="287" mass="31409">MSTHNTSLDTRHRTDTAFIGADSDSGVSEPRSGSIHSQNSSPRSGGHCSAVRNTRLAPRLQNETAEVLADIDGLPILVRFHVHEIPAEVQSELVSRGADVHSLLSNTLAKMIDRMRGSCQRTDAPSKTPLTIVELLPSGDSLARLPVQLNETVLRVGPIELDLLDRTAKRGDRRINLRPREFQLLKYMMQRSDTLLTRATLLKEVWHYKFVPKTNLVDVHLGRLRRKVDGSNEAPLIRNVRGEGFVLSATPLSQSSPPRPANVGDSDAILADTKPGLASLCRSVAGA</sequence>
<evidence type="ECO:0000256" key="6">
    <source>
        <dbReference type="PROSITE-ProRule" id="PRU01091"/>
    </source>
</evidence>
<dbReference type="Pfam" id="PF00486">
    <property type="entry name" value="Trans_reg_C"/>
    <property type="match status" value="1"/>
</dbReference>
<feature type="compositionally biased region" description="Polar residues" evidence="7">
    <location>
        <begin position="34"/>
        <end position="43"/>
    </location>
</feature>
<organism evidence="9 10">
    <name type="scientific">Bradyrhizobium erythrophlei</name>
    <dbReference type="NCBI Taxonomy" id="1437360"/>
    <lineage>
        <taxon>Bacteria</taxon>
        <taxon>Pseudomonadati</taxon>
        <taxon>Pseudomonadota</taxon>
        <taxon>Alphaproteobacteria</taxon>
        <taxon>Hyphomicrobiales</taxon>
        <taxon>Nitrobacteraceae</taxon>
        <taxon>Bradyrhizobium</taxon>
    </lineage>
</organism>
<dbReference type="OrthoDB" id="8228121at2"/>
<keyword evidence="3" id="KW-0805">Transcription regulation</keyword>
<dbReference type="InterPro" id="IPR039420">
    <property type="entry name" value="WalR-like"/>
</dbReference>
<name>A0A1M5KZ34_9BRAD</name>
<dbReference type="Proteomes" id="UP000190675">
    <property type="component" value="Chromosome I"/>
</dbReference>
<dbReference type="PROSITE" id="PS51755">
    <property type="entry name" value="OMPR_PHOB"/>
    <property type="match status" value="1"/>
</dbReference>
<dbReference type="SMART" id="SM00862">
    <property type="entry name" value="Trans_reg_C"/>
    <property type="match status" value="1"/>
</dbReference>
<dbReference type="SUPFAM" id="SSF46894">
    <property type="entry name" value="C-terminal effector domain of the bipartite response regulators"/>
    <property type="match status" value="1"/>
</dbReference>
<keyword evidence="4 6" id="KW-0238">DNA-binding</keyword>
<gene>
    <name evidence="9" type="ORF">SAMN05444169_3155</name>
</gene>
<evidence type="ECO:0000259" key="8">
    <source>
        <dbReference type="PROSITE" id="PS51755"/>
    </source>
</evidence>
<proteinExistence type="predicted"/>
<evidence type="ECO:0000256" key="3">
    <source>
        <dbReference type="ARBA" id="ARBA00023015"/>
    </source>
</evidence>
<evidence type="ECO:0000256" key="2">
    <source>
        <dbReference type="ARBA" id="ARBA00023012"/>
    </source>
</evidence>
<evidence type="ECO:0000256" key="5">
    <source>
        <dbReference type="ARBA" id="ARBA00023163"/>
    </source>
</evidence>
<dbReference type="GO" id="GO:0006355">
    <property type="term" value="P:regulation of DNA-templated transcription"/>
    <property type="evidence" value="ECO:0007669"/>
    <property type="project" value="InterPro"/>
</dbReference>
<keyword evidence="1" id="KW-0597">Phosphoprotein</keyword>
<feature type="DNA-binding region" description="OmpR/PhoB-type" evidence="6">
    <location>
        <begin position="151"/>
        <end position="249"/>
    </location>
</feature>